<accession>A0A511QKK9</accession>
<dbReference type="EMBL" id="BJXJ01000037">
    <property type="protein sequence ID" value="GEM77002.1"/>
    <property type="molecule type" value="Genomic_DNA"/>
</dbReference>
<name>A0A511QKK9_9VIBR</name>
<sequence length="435" mass="46217">MGAPGEDSNGTGVNSGAQANNDASYSGAVYIFRYSDYKWTQEAYLKASNVGEGDAFGGAISLSSDGNTLAVGASGVHYEEHYVWDSGAIYIFRYSDSEWTQEADLKAFNNDEFNYFGGDISLSADGNTLAAGASLENSDCVGINCEVVSDIVADGSGAVYLFRYSDSRWAQEAYIKASNAGVNDRFGDSVALSSDGNTLAVGAYGESSDGTGVNSGAQENDNALQSGAVYLFRYNDSKWTQEAYLKASNAGVYDHFGDSVALSSDGNTLAAGAPRESSDGSGVYSEALSNNNARYTGALYIFRFSDSIWTQEAYLKASNTDVGRYFGSKIALSSDGQALAVGVPYENSGGVGVNSEDQENNDFRDSGAAYLFRYSDSKWTQEAYLKASNTHEFNYFGGAVALSSDGEVLAVGEPDYWSGDNSDGQGDDSRPVYIY</sequence>
<comment type="caution">
    <text evidence="5">The sequence shown here is derived from an EMBL/GenBank/DDBJ whole genome shotgun (WGS) entry which is preliminary data.</text>
</comment>
<evidence type="ECO:0008006" key="7">
    <source>
        <dbReference type="Google" id="ProtNLM"/>
    </source>
</evidence>
<protein>
    <recommendedName>
        <fullName evidence="7">Integrin</fullName>
    </recommendedName>
</protein>
<evidence type="ECO:0000256" key="4">
    <source>
        <dbReference type="SAM" id="MobiDB-lite"/>
    </source>
</evidence>
<dbReference type="InterPro" id="IPR013519">
    <property type="entry name" value="Int_alpha_beta-p"/>
</dbReference>
<dbReference type="InterPro" id="IPR028994">
    <property type="entry name" value="Integrin_alpha_N"/>
</dbReference>
<dbReference type="Proteomes" id="UP000321922">
    <property type="component" value="Unassembled WGS sequence"/>
</dbReference>
<evidence type="ECO:0000313" key="5">
    <source>
        <dbReference type="EMBL" id="GEM77002.1"/>
    </source>
</evidence>
<dbReference type="Pfam" id="PF14312">
    <property type="entry name" value="FG-GAP_2"/>
    <property type="match status" value="5"/>
</dbReference>
<evidence type="ECO:0000313" key="6">
    <source>
        <dbReference type="Proteomes" id="UP000321922"/>
    </source>
</evidence>
<keyword evidence="1" id="KW-0732">Signal</keyword>
<evidence type="ECO:0000256" key="2">
    <source>
        <dbReference type="ARBA" id="ARBA00022737"/>
    </source>
</evidence>
<gene>
    <name evidence="5" type="ORF">VSA01S_31140</name>
</gene>
<reference evidence="5 6" key="1">
    <citation type="submission" date="2019-07" db="EMBL/GenBank/DDBJ databases">
        <title>Whole genome shotgun sequence of Vibrio sagamiensis NBRC 104589.</title>
        <authorList>
            <person name="Hosoyama A."/>
            <person name="Uohara A."/>
            <person name="Ohji S."/>
            <person name="Ichikawa N."/>
        </authorList>
    </citation>
    <scope>NUCLEOTIDE SEQUENCE [LARGE SCALE GENOMIC DNA]</scope>
    <source>
        <strain evidence="5 6">NBRC 104589</strain>
    </source>
</reference>
<dbReference type="PANTHER" id="PTHR36220">
    <property type="entry name" value="UNNAMED PRODUCT"/>
    <property type="match status" value="1"/>
</dbReference>
<dbReference type="SUPFAM" id="SSF75011">
    <property type="entry name" value="3-carboxy-cis,cis-mucoante lactonizing enzyme"/>
    <property type="match status" value="1"/>
</dbReference>
<feature type="region of interest" description="Disordered" evidence="4">
    <location>
        <begin position="414"/>
        <end position="435"/>
    </location>
</feature>
<keyword evidence="6" id="KW-1185">Reference proteome</keyword>
<dbReference type="PANTHER" id="PTHR36220:SF1">
    <property type="entry name" value="GAMMA TUBULIN COMPLEX COMPONENT C-TERMINAL DOMAIN-CONTAINING PROTEIN"/>
    <property type="match status" value="1"/>
</dbReference>
<evidence type="ECO:0000256" key="3">
    <source>
        <dbReference type="ARBA" id="ARBA00023180"/>
    </source>
</evidence>
<keyword evidence="2" id="KW-0677">Repeat</keyword>
<dbReference type="InterPro" id="IPR013517">
    <property type="entry name" value="FG-GAP"/>
</dbReference>
<keyword evidence="3" id="KW-0325">Glycoprotein</keyword>
<dbReference type="Gene3D" id="2.130.10.130">
    <property type="entry name" value="Integrin alpha, N-terminal"/>
    <property type="match status" value="4"/>
</dbReference>
<proteinExistence type="predicted"/>
<dbReference type="SMART" id="SM00191">
    <property type="entry name" value="Int_alpha"/>
    <property type="match status" value="5"/>
</dbReference>
<dbReference type="AlphaFoldDB" id="A0A511QKK9"/>
<evidence type="ECO:0000256" key="1">
    <source>
        <dbReference type="ARBA" id="ARBA00022729"/>
    </source>
</evidence>
<organism evidence="5 6">
    <name type="scientific">Vibrio sagamiensis NBRC 104589</name>
    <dbReference type="NCBI Taxonomy" id="1219064"/>
    <lineage>
        <taxon>Bacteria</taxon>
        <taxon>Pseudomonadati</taxon>
        <taxon>Pseudomonadota</taxon>
        <taxon>Gammaproteobacteria</taxon>
        <taxon>Vibrionales</taxon>
        <taxon>Vibrionaceae</taxon>
        <taxon>Vibrio</taxon>
    </lineage>
</organism>